<accession>A0A0G0ZGM3</accession>
<keyword evidence="1" id="KW-0812">Transmembrane</keyword>
<dbReference type="AlphaFoldDB" id="A0A0G0ZGM3"/>
<sequence>MPKETEMKLFELLTHLFEWLLDHPITALIIFVGIVVTVVLIVISVKWARGGPRSLVIFAVSILFFGVFFLCLVVSIIFSSWVGTYLANLVITRYGQTIEDAENILPDGIQSAPTPGSGGNDGGGQSWLPGPYVIDHASGSSTLREGSSAETQSLGEIPNGTSVEVIEFQDSNCLDEVCFRAHIKAQGNFPEGWVHASTLKKP</sequence>
<protein>
    <recommendedName>
        <fullName evidence="2">SH3b domain-containing protein</fullName>
    </recommendedName>
</protein>
<dbReference type="EMBL" id="LCDD01000002">
    <property type="protein sequence ID" value="KKS47839.1"/>
    <property type="molecule type" value="Genomic_DNA"/>
</dbReference>
<proteinExistence type="predicted"/>
<evidence type="ECO:0000256" key="1">
    <source>
        <dbReference type="SAM" id="Phobius"/>
    </source>
</evidence>
<evidence type="ECO:0000259" key="2">
    <source>
        <dbReference type="Pfam" id="PF08239"/>
    </source>
</evidence>
<evidence type="ECO:0000313" key="4">
    <source>
        <dbReference type="Proteomes" id="UP000034320"/>
    </source>
</evidence>
<keyword evidence="1" id="KW-0472">Membrane</keyword>
<feature type="transmembrane region" description="Helical" evidence="1">
    <location>
        <begin position="55"/>
        <end position="82"/>
    </location>
</feature>
<keyword evidence="1" id="KW-1133">Transmembrane helix</keyword>
<feature type="transmembrane region" description="Helical" evidence="1">
    <location>
        <begin position="20"/>
        <end position="43"/>
    </location>
</feature>
<evidence type="ECO:0000313" key="3">
    <source>
        <dbReference type="EMBL" id="KKS47839.1"/>
    </source>
</evidence>
<organism evidence="3 4">
    <name type="scientific">Candidatus Gottesmanbacteria bacterium GW2011_GWA2_42_18</name>
    <dbReference type="NCBI Taxonomy" id="1618442"/>
    <lineage>
        <taxon>Bacteria</taxon>
        <taxon>Candidatus Gottesmaniibacteriota</taxon>
    </lineage>
</organism>
<reference evidence="3 4" key="1">
    <citation type="journal article" date="2015" name="Nature">
        <title>rRNA introns, odd ribosomes, and small enigmatic genomes across a large radiation of phyla.</title>
        <authorList>
            <person name="Brown C.T."/>
            <person name="Hug L.A."/>
            <person name="Thomas B.C."/>
            <person name="Sharon I."/>
            <person name="Castelle C.J."/>
            <person name="Singh A."/>
            <person name="Wilkins M.J."/>
            <person name="Williams K.H."/>
            <person name="Banfield J.F."/>
        </authorList>
    </citation>
    <scope>NUCLEOTIDE SEQUENCE [LARGE SCALE GENOMIC DNA]</scope>
</reference>
<dbReference type="Proteomes" id="UP000034320">
    <property type="component" value="Unassembled WGS sequence"/>
</dbReference>
<comment type="caution">
    <text evidence="3">The sequence shown here is derived from an EMBL/GenBank/DDBJ whole genome shotgun (WGS) entry which is preliminary data.</text>
</comment>
<dbReference type="Pfam" id="PF08239">
    <property type="entry name" value="SH3_3"/>
    <property type="match status" value="1"/>
</dbReference>
<name>A0A0G0ZGM3_9BACT</name>
<dbReference type="InterPro" id="IPR003646">
    <property type="entry name" value="SH3-like_bac-type"/>
</dbReference>
<gene>
    <name evidence="3" type="ORF">UV09_C0002G0017</name>
</gene>
<feature type="domain" description="SH3b" evidence="2">
    <location>
        <begin position="142"/>
        <end position="200"/>
    </location>
</feature>